<keyword evidence="2" id="KW-1185">Reference proteome</keyword>
<evidence type="ECO:0000313" key="2">
    <source>
        <dbReference type="Proteomes" id="UP000440694"/>
    </source>
</evidence>
<dbReference type="Pfam" id="PF06676">
    <property type="entry name" value="DUF1178"/>
    <property type="match status" value="1"/>
</dbReference>
<sequence length="138" mass="15335">MIRYRLQCANAHEFEAWFASSASYDVQSAGAQICCPECNSCEVGKSIMAPNVAARSRGDVSEEEAPARYRNLVRAVRQVLESNSEDVGSRFPEEARKIHYKEVEQRAIRGTASSDEARSLVEEGVEIMALPRLPEKAN</sequence>
<comment type="caution">
    <text evidence="1">The sequence shown here is derived from an EMBL/GenBank/DDBJ whole genome shotgun (WGS) entry which is preliminary data.</text>
</comment>
<gene>
    <name evidence="1" type="ORF">GIW81_18600</name>
</gene>
<proteinExistence type="predicted"/>
<dbReference type="EMBL" id="WMBQ01000003">
    <property type="protein sequence ID" value="MTD96354.1"/>
    <property type="molecule type" value="Genomic_DNA"/>
</dbReference>
<reference evidence="1 2" key="1">
    <citation type="submission" date="2019-11" db="EMBL/GenBank/DDBJ databases">
        <title>Identification of a novel strain.</title>
        <authorList>
            <person name="Xu Q."/>
            <person name="Wang G."/>
        </authorList>
    </citation>
    <scope>NUCLEOTIDE SEQUENCE [LARGE SCALE GENOMIC DNA]</scope>
    <source>
        <strain evidence="2">xq</strain>
    </source>
</reference>
<organism evidence="1 2">
    <name type="scientific">Hyphomicrobium album</name>
    <dbReference type="NCBI Taxonomy" id="2665159"/>
    <lineage>
        <taxon>Bacteria</taxon>
        <taxon>Pseudomonadati</taxon>
        <taxon>Pseudomonadota</taxon>
        <taxon>Alphaproteobacteria</taxon>
        <taxon>Hyphomicrobiales</taxon>
        <taxon>Hyphomicrobiaceae</taxon>
        <taxon>Hyphomicrobium</taxon>
    </lineage>
</organism>
<name>A0A6I3KMH2_9HYPH</name>
<dbReference type="PIRSF" id="PIRSF032131">
    <property type="entry name" value="UCP032131"/>
    <property type="match status" value="1"/>
</dbReference>
<dbReference type="RefSeq" id="WP_324615112.1">
    <property type="nucleotide sequence ID" value="NZ_WMBQ01000003.1"/>
</dbReference>
<dbReference type="AlphaFoldDB" id="A0A6I3KMH2"/>
<protein>
    <submittedName>
        <fullName evidence="1">DUF1178 family protein</fullName>
    </submittedName>
</protein>
<evidence type="ECO:0000313" key="1">
    <source>
        <dbReference type="EMBL" id="MTD96354.1"/>
    </source>
</evidence>
<accession>A0A6I3KMH2</accession>
<dbReference type="Proteomes" id="UP000440694">
    <property type="component" value="Unassembled WGS sequence"/>
</dbReference>
<dbReference type="InterPro" id="IPR009562">
    <property type="entry name" value="DUF1178"/>
</dbReference>